<evidence type="ECO:0000256" key="4">
    <source>
        <dbReference type="ARBA" id="ARBA00022980"/>
    </source>
</evidence>
<feature type="compositionally biased region" description="Basic and acidic residues" evidence="7">
    <location>
        <begin position="125"/>
        <end position="138"/>
    </location>
</feature>
<sequence length="347" mass="39447">MKRTRFFDSYKSLPRMSWNARNLFNLWSRSVGPHNSNKYKNNITRFQESSLSLFKQRWQSKKLVRAYHGDYIPEKKFIRWYLPERLPDPMAKKGKGLAAKPGQNAEVSETGSSNAAEVWARPGQKHKDAPEEGSTRETAHLAPISSLMFAELERRIDVVVFRSCFAHSIHAARQLVVHGKVKLNGIKESNPNIRLNPGDMISVDPEAMTILRPPPQSENAEPPKEKKKKKKTSAQASESNTEGSSETTEVTTKAADPPFALPPYAAPFIFIPAYLEVSFAACSAIYVRHPTARPKYSEIPSPYDADGEIVRFAWEWYGKNRTRIRGWKREVRDIMEKGKSGWDGRVD</sequence>
<dbReference type="EMBL" id="KN822988">
    <property type="protein sequence ID" value="KIO28999.1"/>
    <property type="molecule type" value="Genomic_DNA"/>
</dbReference>
<dbReference type="Pfam" id="PF01479">
    <property type="entry name" value="S4"/>
    <property type="match status" value="1"/>
</dbReference>
<dbReference type="InterPro" id="IPR022801">
    <property type="entry name" value="Ribosomal_uS4"/>
</dbReference>
<dbReference type="InterPro" id="IPR018079">
    <property type="entry name" value="Ribosomal_uS4_CS"/>
</dbReference>
<proteinExistence type="inferred from homology"/>
<evidence type="ECO:0000256" key="6">
    <source>
        <dbReference type="PROSITE-ProRule" id="PRU00182"/>
    </source>
</evidence>
<dbReference type="SUPFAM" id="SSF55174">
    <property type="entry name" value="Alpha-L RNA-binding motif"/>
    <property type="match status" value="1"/>
</dbReference>
<feature type="region of interest" description="Disordered" evidence="7">
    <location>
        <begin position="210"/>
        <end position="251"/>
    </location>
</feature>
<keyword evidence="5" id="KW-0687">Ribonucleoprotein</keyword>
<dbReference type="HOGENOM" id="CLU_041823_0_0_1"/>
<reference evidence="10" key="2">
    <citation type="submission" date="2015-01" db="EMBL/GenBank/DDBJ databases">
        <title>Evolutionary Origins and Diversification of the Mycorrhizal Mutualists.</title>
        <authorList>
            <consortium name="DOE Joint Genome Institute"/>
            <consortium name="Mycorrhizal Genomics Consortium"/>
            <person name="Kohler A."/>
            <person name="Kuo A."/>
            <person name="Nagy L.G."/>
            <person name="Floudas D."/>
            <person name="Copeland A."/>
            <person name="Barry K.W."/>
            <person name="Cichocki N."/>
            <person name="Veneault-Fourrey C."/>
            <person name="LaButti K."/>
            <person name="Lindquist E.A."/>
            <person name="Lipzen A."/>
            <person name="Lundell T."/>
            <person name="Morin E."/>
            <person name="Murat C."/>
            <person name="Riley R."/>
            <person name="Ohm R."/>
            <person name="Sun H."/>
            <person name="Tunlid A."/>
            <person name="Henrissat B."/>
            <person name="Grigoriev I.V."/>
            <person name="Hibbett D.S."/>
            <person name="Martin F."/>
        </authorList>
    </citation>
    <scope>NUCLEOTIDE SEQUENCE [LARGE SCALE GENOMIC DNA]</scope>
    <source>
        <strain evidence="10">MUT 4182</strain>
    </source>
</reference>
<dbReference type="Proteomes" id="UP000054248">
    <property type="component" value="Unassembled WGS sequence"/>
</dbReference>
<dbReference type="PROSITE" id="PS00632">
    <property type="entry name" value="RIBOSOMAL_S4"/>
    <property type="match status" value="1"/>
</dbReference>
<dbReference type="InterPro" id="IPR002942">
    <property type="entry name" value="S4_RNA-bd"/>
</dbReference>
<evidence type="ECO:0000259" key="8">
    <source>
        <dbReference type="SMART" id="SM00363"/>
    </source>
</evidence>
<keyword evidence="3 6" id="KW-0694">RNA-binding</keyword>
<evidence type="ECO:0000256" key="1">
    <source>
        <dbReference type="ARBA" id="ARBA00007465"/>
    </source>
</evidence>
<organism evidence="9 10">
    <name type="scientific">Tulasnella calospora MUT 4182</name>
    <dbReference type="NCBI Taxonomy" id="1051891"/>
    <lineage>
        <taxon>Eukaryota</taxon>
        <taxon>Fungi</taxon>
        <taxon>Dikarya</taxon>
        <taxon>Basidiomycota</taxon>
        <taxon>Agaricomycotina</taxon>
        <taxon>Agaricomycetes</taxon>
        <taxon>Cantharellales</taxon>
        <taxon>Tulasnellaceae</taxon>
        <taxon>Tulasnella</taxon>
    </lineage>
</organism>
<dbReference type="STRING" id="1051891.A0A0C3QP33"/>
<keyword evidence="2 6" id="KW-0699">rRNA-binding</keyword>
<keyword evidence="4" id="KW-0689">Ribosomal protein</keyword>
<dbReference type="InterPro" id="IPR036986">
    <property type="entry name" value="S4_RNA-bd_sf"/>
</dbReference>
<evidence type="ECO:0000256" key="7">
    <source>
        <dbReference type="SAM" id="MobiDB-lite"/>
    </source>
</evidence>
<gene>
    <name evidence="9" type="ORF">M407DRAFT_174725</name>
</gene>
<reference evidence="9 10" key="1">
    <citation type="submission" date="2014-04" db="EMBL/GenBank/DDBJ databases">
        <authorList>
            <consortium name="DOE Joint Genome Institute"/>
            <person name="Kuo A."/>
            <person name="Girlanda M."/>
            <person name="Perotto S."/>
            <person name="Kohler A."/>
            <person name="Nagy L.G."/>
            <person name="Floudas D."/>
            <person name="Copeland A."/>
            <person name="Barry K.W."/>
            <person name="Cichocki N."/>
            <person name="Veneault-Fourrey C."/>
            <person name="LaButti K."/>
            <person name="Lindquist E.A."/>
            <person name="Lipzen A."/>
            <person name="Lundell T."/>
            <person name="Morin E."/>
            <person name="Murat C."/>
            <person name="Sun H."/>
            <person name="Tunlid A."/>
            <person name="Henrissat B."/>
            <person name="Grigoriev I.V."/>
            <person name="Hibbett D.S."/>
            <person name="Martin F."/>
            <person name="Nordberg H.P."/>
            <person name="Cantor M.N."/>
            <person name="Hua S.X."/>
        </authorList>
    </citation>
    <scope>NUCLEOTIDE SEQUENCE [LARGE SCALE GENOMIC DNA]</scope>
    <source>
        <strain evidence="9 10">MUT 4182</strain>
    </source>
</reference>
<feature type="region of interest" description="Disordered" evidence="7">
    <location>
        <begin position="92"/>
        <end position="138"/>
    </location>
</feature>
<evidence type="ECO:0000313" key="10">
    <source>
        <dbReference type="Proteomes" id="UP000054248"/>
    </source>
</evidence>
<evidence type="ECO:0000256" key="2">
    <source>
        <dbReference type="ARBA" id="ARBA00022730"/>
    </source>
</evidence>
<dbReference type="SMART" id="SM00363">
    <property type="entry name" value="S4"/>
    <property type="match status" value="1"/>
</dbReference>
<feature type="compositionally biased region" description="Low complexity" evidence="7">
    <location>
        <begin position="237"/>
        <end position="251"/>
    </location>
</feature>
<comment type="similarity">
    <text evidence="1">Belongs to the universal ribosomal protein uS4 family.</text>
</comment>
<dbReference type="Gene3D" id="3.10.290.10">
    <property type="entry name" value="RNA-binding S4 domain"/>
    <property type="match status" value="1"/>
</dbReference>
<dbReference type="OrthoDB" id="3356781at2759"/>
<dbReference type="GO" id="GO:0042274">
    <property type="term" value="P:ribosomal small subunit biogenesis"/>
    <property type="evidence" value="ECO:0007669"/>
    <property type="project" value="TreeGrafter"/>
</dbReference>
<evidence type="ECO:0000256" key="5">
    <source>
        <dbReference type="ARBA" id="ARBA00023274"/>
    </source>
</evidence>
<dbReference type="CDD" id="cd00165">
    <property type="entry name" value="S4"/>
    <property type="match status" value="1"/>
</dbReference>
<keyword evidence="10" id="KW-1185">Reference proteome</keyword>
<dbReference type="GO" id="GO:0019843">
    <property type="term" value="F:rRNA binding"/>
    <property type="evidence" value="ECO:0007669"/>
    <property type="project" value="UniProtKB-KW"/>
</dbReference>
<dbReference type="PROSITE" id="PS50889">
    <property type="entry name" value="S4"/>
    <property type="match status" value="1"/>
</dbReference>
<protein>
    <recommendedName>
        <fullName evidence="8">RNA-binding S4 domain-containing protein</fullName>
    </recommendedName>
</protein>
<evidence type="ECO:0000313" key="9">
    <source>
        <dbReference type="EMBL" id="KIO28999.1"/>
    </source>
</evidence>
<evidence type="ECO:0000256" key="3">
    <source>
        <dbReference type="ARBA" id="ARBA00022884"/>
    </source>
</evidence>
<dbReference type="AlphaFoldDB" id="A0A0C3QP33"/>
<accession>A0A0C3QP33</accession>
<name>A0A0C3QP33_9AGAM</name>
<dbReference type="PANTHER" id="PTHR11831">
    <property type="entry name" value="30S 40S RIBOSOMAL PROTEIN"/>
    <property type="match status" value="1"/>
</dbReference>
<dbReference type="PANTHER" id="PTHR11831:SF4">
    <property type="entry name" value="SMALL RIBOSOMAL SUBUNIT PROTEIN US4M"/>
    <property type="match status" value="1"/>
</dbReference>
<dbReference type="GO" id="GO:0005763">
    <property type="term" value="C:mitochondrial small ribosomal subunit"/>
    <property type="evidence" value="ECO:0007669"/>
    <property type="project" value="TreeGrafter"/>
</dbReference>
<feature type="compositionally biased region" description="Polar residues" evidence="7">
    <location>
        <begin position="105"/>
        <end position="115"/>
    </location>
</feature>
<dbReference type="GO" id="GO:0003735">
    <property type="term" value="F:structural constituent of ribosome"/>
    <property type="evidence" value="ECO:0007669"/>
    <property type="project" value="TreeGrafter"/>
</dbReference>
<feature type="domain" description="RNA-binding S4" evidence="8">
    <location>
        <begin position="154"/>
        <end position="219"/>
    </location>
</feature>